<accession>A0A8J4M4S6</accession>
<evidence type="ECO:0000313" key="2">
    <source>
        <dbReference type="EMBL" id="HGC42026.1"/>
    </source>
</evidence>
<dbReference type="InterPro" id="IPR045886">
    <property type="entry name" value="ThiF/MoeB/HesA"/>
</dbReference>
<gene>
    <name evidence="2" type="ORF">ENY07_02220</name>
</gene>
<evidence type="ECO:0000259" key="1">
    <source>
        <dbReference type="Pfam" id="PF00899"/>
    </source>
</evidence>
<protein>
    <submittedName>
        <fullName evidence="2">Thiamine biosynthesis protein ThiF</fullName>
    </submittedName>
</protein>
<dbReference type="InterPro" id="IPR035985">
    <property type="entry name" value="Ubiquitin-activating_enz"/>
</dbReference>
<dbReference type="InterPro" id="IPR000594">
    <property type="entry name" value="ThiF_NAD_FAD-bd"/>
</dbReference>
<dbReference type="Gene3D" id="3.40.50.720">
    <property type="entry name" value="NAD(P)-binding Rossmann-like Domain"/>
    <property type="match status" value="1"/>
</dbReference>
<dbReference type="Gene3D" id="3.40.109.10">
    <property type="entry name" value="NADH Oxidase"/>
    <property type="match status" value="2"/>
</dbReference>
<dbReference type="GO" id="GO:0008641">
    <property type="term" value="F:ubiquitin-like modifier activating enzyme activity"/>
    <property type="evidence" value="ECO:0007669"/>
    <property type="project" value="InterPro"/>
</dbReference>
<feature type="domain" description="THIF-type NAD/FAD binding fold" evidence="1">
    <location>
        <begin position="13"/>
        <end position="258"/>
    </location>
</feature>
<dbReference type="GO" id="GO:0016491">
    <property type="term" value="F:oxidoreductase activity"/>
    <property type="evidence" value="ECO:0007669"/>
    <property type="project" value="InterPro"/>
</dbReference>
<proteinExistence type="predicted"/>
<dbReference type="NCBIfam" id="NF006077">
    <property type="entry name" value="PRK08223.1"/>
    <property type="match status" value="1"/>
</dbReference>
<dbReference type="Pfam" id="PF00899">
    <property type="entry name" value="ThiF"/>
    <property type="match status" value="1"/>
</dbReference>
<name>A0A8J4M4S6_9PROT</name>
<dbReference type="EMBL" id="DTQM01000046">
    <property type="protein sequence ID" value="HGC42026.1"/>
    <property type="molecule type" value="Genomic_DNA"/>
</dbReference>
<reference evidence="2" key="1">
    <citation type="journal article" date="2020" name="mSystems">
        <title>Genome- and Community-Level Interaction Insights into Carbon Utilization and Element Cycling Functions of Hydrothermarchaeota in Hydrothermal Sediment.</title>
        <authorList>
            <person name="Zhou Z."/>
            <person name="Liu Y."/>
            <person name="Xu W."/>
            <person name="Pan J."/>
            <person name="Luo Z.H."/>
            <person name="Li M."/>
        </authorList>
    </citation>
    <scope>NUCLEOTIDE SEQUENCE</scope>
    <source>
        <strain evidence="2">SpSt-997</strain>
    </source>
</reference>
<dbReference type="InterPro" id="IPR000415">
    <property type="entry name" value="Nitroreductase-like"/>
</dbReference>
<dbReference type="PANTHER" id="PTHR43267">
    <property type="entry name" value="TRNA THREONYLCARBAMOYLADENOSINE DEHYDRATASE"/>
    <property type="match status" value="1"/>
</dbReference>
<dbReference type="CDD" id="cd01483">
    <property type="entry name" value="E1_enzyme_family"/>
    <property type="match status" value="1"/>
</dbReference>
<dbReference type="PANTHER" id="PTHR43267:SF1">
    <property type="entry name" value="TRNA THREONYLCARBAMOYLADENOSINE DEHYDRATASE"/>
    <property type="match status" value="1"/>
</dbReference>
<comment type="caution">
    <text evidence="2">The sequence shown here is derived from an EMBL/GenBank/DDBJ whole genome shotgun (WGS) entry which is preliminary data.</text>
</comment>
<dbReference type="GO" id="GO:0061503">
    <property type="term" value="F:tRNA threonylcarbamoyladenosine dehydratase"/>
    <property type="evidence" value="ECO:0007669"/>
    <property type="project" value="TreeGrafter"/>
</dbReference>
<dbReference type="AlphaFoldDB" id="A0A8J4M4S6"/>
<organism evidence="2">
    <name type="scientific">Acidicaldus sp</name>
    <dbReference type="NCBI Taxonomy" id="1872105"/>
    <lineage>
        <taxon>Bacteria</taxon>
        <taxon>Pseudomonadati</taxon>
        <taxon>Pseudomonadota</taxon>
        <taxon>Alphaproteobacteria</taxon>
        <taxon>Acetobacterales</taxon>
        <taxon>Acetobacteraceae</taxon>
        <taxon>Acidicaldus</taxon>
    </lineage>
</organism>
<sequence>MKAPFSYIEAFDRNIGWLTEWEQLALRGKRIAIAGMGGVGGVHLLTLARFGIGAFHIADFDRFDIVNFNRQIGANVETIGRPKVDVLAEMALAINPELRLTRFEAGINDDNIDAFLDGVDVFVDGFDFFEIEIRSRVYARCAERGIPALCAAPIGMGAGCLAFLPGKMTFEEYFGFAGKTENERFLRFLIGLAPKGLHRAYLVEPSAVDLPEHKGPSTGASCQICAGITAVNAVKLLLRRGVVQAAPYHHHYDAYRNKLVISRLPRGLNGPWQRVKLAIARRLYEAARTRTSAPPATAPRTAIEDILNYARWAPSLGNAQPWRFTFTGANSLIVEIAAGEREPTLLAAGMLMENLRIAASARGFRMSWRDASQGGIIQGGGARLAVHFTRDDSTAPDPLFSYLTTRGVDRRPYRLRRLTAAERSALAEALGAAFTLEWHETPAARWRLARLATGATRLMLGEPAAVAAEAARIDWERARSPERVPAAALGLGWLGRKIGRAAPSRLPQGAMRAGVQLASFRLETLPILASAAGFVVRPAAPAEDHDAVALIAAGAALQRFWLTAARLGLGMQPLMRPLTLARRADASGEAGLAAFARSFRAQIGAPEDVLFIGRIGEVRGTSVAARATRLGLDALIVAREEALPERHPDALADLPVS</sequence>
<dbReference type="GO" id="GO:0061504">
    <property type="term" value="P:cyclic threonylcarbamoyladenosine biosynthetic process"/>
    <property type="evidence" value="ECO:0007669"/>
    <property type="project" value="TreeGrafter"/>
</dbReference>
<dbReference type="SUPFAM" id="SSF55469">
    <property type="entry name" value="FMN-dependent nitroreductase-like"/>
    <property type="match status" value="2"/>
</dbReference>
<dbReference type="SUPFAM" id="SSF69572">
    <property type="entry name" value="Activating enzymes of the ubiquitin-like proteins"/>
    <property type="match status" value="1"/>
</dbReference>